<keyword evidence="4" id="KW-0067">ATP-binding</keyword>
<evidence type="ECO:0000256" key="3">
    <source>
        <dbReference type="ARBA" id="ARBA00022806"/>
    </source>
</evidence>
<dbReference type="GO" id="GO:0016787">
    <property type="term" value="F:hydrolase activity"/>
    <property type="evidence" value="ECO:0007669"/>
    <property type="project" value="UniProtKB-KW"/>
</dbReference>
<sequence length="208" mass="23017">MTGRAGRAGIDSSGESILITISTDRGKVQEMISGPNEMCYSSVMYDEGKGIRSLIRSVIGLQVTKTTTDMFEFMRKTLLSTQGNTCDVTMVTKDSLQKLTELGLVVQKGSMSEGDESCDDFHLEVTPLERATFKVSVDIYNASQLDNDLRKGEESLVLATYKHFLFLVTPYDMVDMVKPSWIIYFQQLSALDSIELKAASLIGVPEIT</sequence>
<dbReference type="InterPro" id="IPR027417">
    <property type="entry name" value="P-loop_NTPase"/>
</dbReference>
<comment type="caution">
    <text evidence="8">The sequence shown here is derived from an EMBL/GenBank/DDBJ whole genome shotgun (WGS) entry which is preliminary data.</text>
</comment>
<gene>
    <name evidence="8" type="ORF">MEDL_4446</name>
</gene>
<keyword evidence="1" id="KW-0547">Nucleotide-binding</keyword>
<dbReference type="Pfam" id="PF21099">
    <property type="entry name" value="POLQ_helical"/>
    <property type="match status" value="1"/>
</dbReference>
<dbReference type="GO" id="GO:0005524">
    <property type="term" value="F:ATP binding"/>
    <property type="evidence" value="ECO:0007669"/>
    <property type="project" value="UniProtKB-KW"/>
</dbReference>
<evidence type="ECO:0000259" key="7">
    <source>
        <dbReference type="Pfam" id="PF21099"/>
    </source>
</evidence>
<accession>A0A8S3Q2H1</accession>
<dbReference type="Gene3D" id="3.40.50.300">
    <property type="entry name" value="P-loop containing nucleotide triphosphate hydrolases"/>
    <property type="match status" value="1"/>
</dbReference>
<evidence type="ECO:0000259" key="6">
    <source>
        <dbReference type="Pfam" id="PF20470"/>
    </source>
</evidence>
<dbReference type="PANTHER" id="PTHR47961">
    <property type="entry name" value="DNA POLYMERASE THETA, PUTATIVE (AFU_ORTHOLOGUE AFUA_1G05260)-RELATED"/>
    <property type="match status" value="1"/>
</dbReference>
<dbReference type="EC" id="3.6.4.12" evidence="8"/>
<proteinExistence type="predicted"/>
<evidence type="ECO:0000256" key="1">
    <source>
        <dbReference type="ARBA" id="ARBA00022741"/>
    </source>
</evidence>
<evidence type="ECO:0000313" key="9">
    <source>
        <dbReference type="Proteomes" id="UP000683360"/>
    </source>
</evidence>
<feature type="domain" description="POLQ-like helical" evidence="7">
    <location>
        <begin position="146"/>
        <end position="206"/>
    </location>
</feature>
<dbReference type="InterPro" id="IPR048960">
    <property type="entry name" value="POLQ-like_helical"/>
</dbReference>
<dbReference type="OrthoDB" id="2320933at2759"/>
<dbReference type="Pfam" id="PF20470">
    <property type="entry name" value="HTH_61"/>
    <property type="match status" value="1"/>
</dbReference>
<dbReference type="GO" id="GO:0043138">
    <property type="term" value="F:3'-5' DNA helicase activity"/>
    <property type="evidence" value="ECO:0007669"/>
    <property type="project" value="UniProtKB-EC"/>
</dbReference>
<dbReference type="InterPro" id="IPR046931">
    <property type="entry name" value="HTH_61"/>
</dbReference>
<organism evidence="8 9">
    <name type="scientific">Mytilus edulis</name>
    <name type="common">Blue mussel</name>
    <dbReference type="NCBI Taxonomy" id="6550"/>
    <lineage>
        <taxon>Eukaryota</taxon>
        <taxon>Metazoa</taxon>
        <taxon>Spiralia</taxon>
        <taxon>Lophotrochozoa</taxon>
        <taxon>Mollusca</taxon>
        <taxon>Bivalvia</taxon>
        <taxon>Autobranchia</taxon>
        <taxon>Pteriomorphia</taxon>
        <taxon>Mytilida</taxon>
        <taxon>Mytiloidea</taxon>
        <taxon>Mytilidae</taxon>
        <taxon>Mytilinae</taxon>
        <taxon>Mytilus</taxon>
    </lineage>
</organism>
<dbReference type="EMBL" id="CAJPWZ010000283">
    <property type="protein sequence ID" value="CAG2189013.1"/>
    <property type="molecule type" value="Genomic_DNA"/>
</dbReference>
<reference evidence="8" key="1">
    <citation type="submission" date="2021-03" db="EMBL/GenBank/DDBJ databases">
        <authorList>
            <person name="Bekaert M."/>
        </authorList>
    </citation>
    <scope>NUCLEOTIDE SEQUENCE</scope>
</reference>
<keyword evidence="9" id="KW-1185">Reference proteome</keyword>
<dbReference type="Proteomes" id="UP000683360">
    <property type="component" value="Unassembled WGS sequence"/>
</dbReference>
<comment type="catalytic activity">
    <reaction evidence="5">
        <text>ATP + H2O = ADP + phosphate + H(+)</text>
        <dbReference type="Rhea" id="RHEA:13065"/>
        <dbReference type="ChEBI" id="CHEBI:15377"/>
        <dbReference type="ChEBI" id="CHEBI:15378"/>
        <dbReference type="ChEBI" id="CHEBI:30616"/>
        <dbReference type="ChEBI" id="CHEBI:43474"/>
        <dbReference type="ChEBI" id="CHEBI:456216"/>
        <dbReference type="EC" id="5.6.2.4"/>
    </reaction>
</comment>
<evidence type="ECO:0000256" key="5">
    <source>
        <dbReference type="ARBA" id="ARBA00048988"/>
    </source>
</evidence>
<name>A0A8S3Q2H1_MYTED</name>
<keyword evidence="2 8" id="KW-0378">Hydrolase</keyword>
<protein>
    <submittedName>
        <fullName evidence="8">HELQ</fullName>
        <ecNumber evidence="8">3.6.4.12</ecNumber>
    </submittedName>
</protein>
<feature type="domain" description="DNA polymerase theta-like helix-turn-helix" evidence="6">
    <location>
        <begin position="14"/>
        <end position="105"/>
    </location>
</feature>
<dbReference type="AlphaFoldDB" id="A0A8S3Q2H1"/>
<evidence type="ECO:0000313" key="8">
    <source>
        <dbReference type="EMBL" id="CAG2189013.1"/>
    </source>
</evidence>
<evidence type="ECO:0000256" key="4">
    <source>
        <dbReference type="ARBA" id="ARBA00022840"/>
    </source>
</evidence>
<evidence type="ECO:0000256" key="2">
    <source>
        <dbReference type="ARBA" id="ARBA00022801"/>
    </source>
</evidence>
<dbReference type="PANTHER" id="PTHR47961:SF12">
    <property type="entry name" value="HELICASE POLQ-LIKE"/>
    <property type="match status" value="1"/>
</dbReference>
<dbReference type="InterPro" id="IPR050474">
    <property type="entry name" value="Hel308_SKI2-like"/>
</dbReference>
<keyword evidence="3" id="KW-0347">Helicase</keyword>